<keyword evidence="4 11" id="KW-1134">Transmembrane beta strand</keyword>
<reference evidence="17 18" key="1">
    <citation type="submission" date="2018-06" db="EMBL/GenBank/DDBJ databases">
        <authorList>
            <consortium name="Pathogen Informatics"/>
            <person name="Doyle S."/>
        </authorList>
    </citation>
    <scope>NUCLEOTIDE SEQUENCE [LARGE SCALE GENOMIC DNA]</scope>
    <source>
        <strain evidence="17 18">NCTC13335</strain>
    </source>
</reference>
<organism evidence="17 18">
    <name type="scientific">Haemophilus pittmaniae</name>
    <dbReference type="NCBI Taxonomy" id="249188"/>
    <lineage>
        <taxon>Bacteria</taxon>
        <taxon>Pseudomonadati</taxon>
        <taxon>Pseudomonadota</taxon>
        <taxon>Gammaproteobacteria</taxon>
        <taxon>Pasteurellales</taxon>
        <taxon>Pasteurellaceae</taxon>
        <taxon>Haemophilus</taxon>
    </lineage>
</organism>
<evidence type="ECO:0000256" key="1">
    <source>
        <dbReference type="ARBA" id="ARBA00004571"/>
    </source>
</evidence>
<evidence type="ECO:0000256" key="13">
    <source>
        <dbReference type="SAM" id="MobiDB-lite"/>
    </source>
</evidence>
<accession>A0A377J071</accession>
<dbReference type="InterPro" id="IPR039426">
    <property type="entry name" value="TonB-dep_rcpt-like"/>
</dbReference>
<evidence type="ECO:0000313" key="18">
    <source>
        <dbReference type="Proteomes" id="UP000255264"/>
    </source>
</evidence>
<evidence type="ECO:0000256" key="4">
    <source>
        <dbReference type="ARBA" id="ARBA00022452"/>
    </source>
</evidence>
<evidence type="ECO:0000256" key="7">
    <source>
        <dbReference type="ARBA" id="ARBA00023077"/>
    </source>
</evidence>
<keyword evidence="10 11" id="KW-0998">Cell outer membrane</keyword>
<dbReference type="Pfam" id="PF07715">
    <property type="entry name" value="Plug"/>
    <property type="match status" value="1"/>
</dbReference>
<dbReference type="Proteomes" id="UP000255264">
    <property type="component" value="Unassembled WGS sequence"/>
</dbReference>
<keyword evidence="3 11" id="KW-0813">Transport</keyword>
<dbReference type="NCBIfam" id="TIGR01786">
    <property type="entry name" value="TonB-hemlactrns"/>
    <property type="match status" value="1"/>
</dbReference>
<feature type="domain" description="TonB-dependent receptor-like beta-barrel" evidence="15">
    <location>
        <begin position="239"/>
        <end position="690"/>
    </location>
</feature>
<evidence type="ECO:0000256" key="14">
    <source>
        <dbReference type="SAM" id="SignalP"/>
    </source>
</evidence>
<dbReference type="RefSeq" id="WP_115003101.1">
    <property type="nucleotide sequence ID" value="NZ_UGHS01000004.1"/>
</dbReference>
<evidence type="ECO:0000256" key="11">
    <source>
        <dbReference type="PROSITE-ProRule" id="PRU01360"/>
    </source>
</evidence>
<dbReference type="CDD" id="cd01347">
    <property type="entry name" value="ligand_gated_channel"/>
    <property type="match status" value="1"/>
</dbReference>
<comment type="similarity">
    <text evidence="2">Belongs to the TonB-dependent receptor family. Hemoglobin/haptoglobin binding protein subfamily.</text>
</comment>
<evidence type="ECO:0000256" key="3">
    <source>
        <dbReference type="ARBA" id="ARBA00022448"/>
    </source>
</evidence>
<proteinExistence type="inferred from homology"/>
<evidence type="ECO:0000256" key="9">
    <source>
        <dbReference type="ARBA" id="ARBA00023170"/>
    </source>
</evidence>
<evidence type="ECO:0000259" key="15">
    <source>
        <dbReference type="Pfam" id="PF00593"/>
    </source>
</evidence>
<dbReference type="EMBL" id="UGHS01000004">
    <property type="protein sequence ID" value="STO93270.1"/>
    <property type="molecule type" value="Genomic_DNA"/>
</dbReference>
<dbReference type="PROSITE" id="PS52016">
    <property type="entry name" value="TONB_DEPENDENT_REC_3"/>
    <property type="match status" value="1"/>
</dbReference>
<evidence type="ECO:0000256" key="6">
    <source>
        <dbReference type="ARBA" id="ARBA00022729"/>
    </source>
</evidence>
<evidence type="ECO:0000259" key="16">
    <source>
        <dbReference type="Pfam" id="PF07715"/>
    </source>
</evidence>
<keyword evidence="8 11" id="KW-0472">Membrane</keyword>
<keyword evidence="5 11" id="KW-0812">Transmembrane</keyword>
<feature type="region of interest" description="Disordered" evidence="13">
    <location>
        <begin position="216"/>
        <end position="240"/>
    </location>
</feature>
<evidence type="ECO:0000313" key="17">
    <source>
        <dbReference type="EMBL" id="STO93270.1"/>
    </source>
</evidence>
<dbReference type="PANTHER" id="PTHR30069:SF29">
    <property type="entry name" value="HEMOGLOBIN AND HEMOGLOBIN-HAPTOGLOBIN-BINDING PROTEIN 1-RELATED"/>
    <property type="match status" value="1"/>
</dbReference>
<dbReference type="InterPro" id="IPR010949">
    <property type="entry name" value="TonB_Hb/transfer/lactofer_rcpt"/>
</dbReference>
<evidence type="ECO:0000256" key="2">
    <source>
        <dbReference type="ARBA" id="ARBA00008143"/>
    </source>
</evidence>
<dbReference type="SUPFAM" id="SSF56935">
    <property type="entry name" value="Porins"/>
    <property type="match status" value="1"/>
</dbReference>
<keyword evidence="9 17" id="KW-0675">Receptor</keyword>
<dbReference type="InterPro" id="IPR036942">
    <property type="entry name" value="Beta-barrel_TonB_sf"/>
</dbReference>
<dbReference type="OrthoDB" id="9764669at2"/>
<dbReference type="InterPro" id="IPR000531">
    <property type="entry name" value="Beta-barrel_TonB"/>
</dbReference>
<keyword evidence="7 12" id="KW-0798">TonB box</keyword>
<dbReference type="GO" id="GO:0044718">
    <property type="term" value="P:siderophore transmembrane transport"/>
    <property type="evidence" value="ECO:0007669"/>
    <property type="project" value="TreeGrafter"/>
</dbReference>
<dbReference type="PANTHER" id="PTHR30069">
    <property type="entry name" value="TONB-DEPENDENT OUTER MEMBRANE RECEPTOR"/>
    <property type="match status" value="1"/>
</dbReference>
<comment type="subcellular location">
    <subcellularLocation>
        <location evidence="1 11">Cell outer membrane</location>
        <topology evidence="1 11">Multi-pass membrane protein</topology>
    </subcellularLocation>
</comment>
<keyword evidence="6 14" id="KW-0732">Signal</keyword>
<keyword evidence="18" id="KW-1185">Reference proteome</keyword>
<dbReference type="Gene3D" id="2.40.170.20">
    <property type="entry name" value="TonB-dependent receptor, beta-barrel domain"/>
    <property type="match status" value="1"/>
</dbReference>
<dbReference type="InterPro" id="IPR012910">
    <property type="entry name" value="Plug_dom"/>
</dbReference>
<sequence>MKKTNQQTTLATLVALFCSSPMIFAQDKMSVSGTPTTEKLDEIVVTDTNISDALVNTSVNRQQIFLKQSHDVKDIFVGKMDVNVSQLQGARSGGEGVNIRGLQANRVTTTIDDIPLPEAQEAKHFISYGSEFGRTDYMDVSALRSADVSYAGSANSLSGSVNFTTLEPQDLLKGHNLGGVVGTGYNSVDHSVYGSIGGAAKAGAYQGMVMLTQRKGHETQNQGKNSGVGATRTEPNPADTKNTYVLTKHYYQLDDKNKLGFVFEHQNKKISTDLLSLNNTNIDMRTGMQIAGYTQDKVNRDRFSLSHEYNSEKGWLQYAKTQIFYQDAQTENYRYRLGTRSYRQENSEFSDKSYGLVSNLISGIDGDIPQVLRYGLSYVHNTSHSDIHLVRPAYNQATNMYPMAKMKQDKFTGYLEDEIVFGNVAVTPQIGFVHYRIKPTSNDNRVAALKAHKQSETEFTPKISLEYRLSDGFVPYAQYSRGVRTPSPQQLSSYFFESVSYYIPGRGMQTANVAVVGNPNLKSETADNFEIGIKGKTSEINYLVTAYYNRYHNFIDWVVKPTNGYTSFIQYDNLDKAKVYGVTADVKWNFYNDFYTTAGFSYSRGKAENNGVKTPINSIQPMKTKLGVGYEGETFGANIQWTYNRGKSDKDIEQSSAYLYNPTGGYSLFDLGVYWKPTANLTFTANVNNIFDKKYWNWNDISYLALLSKATQDQGRAPSSIPMAITSANADRYSAPGRNFNIGVRYEF</sequence>
<dbReference type="GO" id="GO:0015344">
    <property type="term" value="F:siderophore uptake transmembrane transporter activity"/>
    <property type="evidence" value="ECO:0007669"/>
    <property type="project" value="TreeGrafter"/>
</dbReference>
<evidence type="ECO:0000256" key="10">
    <source>
        <dbReference type="ARBA" id="ARBA00023237"/>
    </source>
</evidence>
<gene>
    <name evidence="17" type="ORF">NCTC13335_01138</name>
</gene>
<protein>
    <submittedName>
        <fullName evidence="17">TonB-dependent lactoferrin and transferrin receptor</fullName>
    </submittedName>
</protein>
<dbReference type="Pfam" id="PF00593">
    <property type="entry name" value="TonB_dep_Rec_b-barrel"/>
    <property type="match status" value="1"/>
</dbReference>
<evidence type="ECO:0000256" key="8">
    <source>
        <dbReference type="ARBA" id="ARBA00023136"/>
    </source>
</evidence>
<dbReference type="AlphaFoldDB" id="A0A377J071"/>
<name>A0A377J071_9PAST</name>
<feature type="domain" description="TonB-dependent receptor plug" evidence="16">
    <location>
        <begin position="57"/>
        <end position="160"/>
    </location>
</feature>
<dbReference type="InterPro" id="IPR037066">
    <property type="entry name" value="Plug_dom_sf"/>
</dbReference>
<feature type="chain" id="PRO_5016895004" evidence="14">
    <location>
        <begin position="26"/>
        <end position="748"/>
    </location>
</feature>
<evidence type="ECO:0000256" key="12">
    <source>
        <dbReference type="RuleBase" id="RU003357"/>
    </source>
</evidence>
<dbReference type="Gene3D" id="2.170.130.10">
    <property type="entry name" value="TonB-dependent receptor, plug domain"/>
    <property type="match status" value="1"/>
</dbReference>
<feature type="signal peptide" evidence="14">
    <location>
        <begin position="1"/>
        <end position="25"/>
    </location>
</feature>
<dbReference type="GO" id="GO:0009279">
    <property type="term" value="C:cell outer membrane"/>
    <property type="evidence" value="ECO:0007669"/>
    <property type="project" value="UniProtKB-SubCell"/>
</dbReference>
<evidence type="ECO:0000256" key="5">
    <source>
        <dbReference type="ARBA" id="ARBA00022692"/>
    </source>
</evidence>